<dbReference type="Proteomes" id="UP000002724">
    <property type="component" value="Chromosome"/>
</dbReference>
<protein>
    <submittedName>
        <fullName evidence="1">YecA family protein</fullName>
    </submittedName>
</protein>
<dbReference type="SUPFAM" id="SSF101327">
    <property type="entry name" value="YgfB-like"/>
    <property type="match status" value="1"/>
</dbReference>
<reference evidence="1 2" key="1">
    <citation type="submission" date="2008-06" db="EMBL/GenBank/DDBJ databases">
        <title>Complete sequence of Pelodictyon phaeoclathratiforme BU-1.</title>
        <authorList>
            <consortium name="US DOE Joint Genome Institute"/>
            <person name="Lucas S."/>
            <person name="Copeland A."/>
            <person name="Lapidus A."/>
            <person name="Glavina del Rio T."/>
            <person name="Dalin E."/>
            <person name="Tice H."/>
            <person name="Bruce D."/>
            <person name="Goodwin L."/>
            <person name="Pitluck S."/>
            <person name="Schmutz J."/>
            <person name="Larimer F."/>
            <person name="Land M."/>
            <person name="Hauser L."/>
            <person name="Kyrpides N."/>
            <person name="Mikhailova N."/>
            <person name="Liu Z."/>
            <person name="Li T."/>
            <person name="Zhao F."/>
            <person name="Overmann J."/>
            <person name="Bryant D.A."/>
            <person name="Richardson P."/>
        </authorList>
    </citation>
    <scope>NUCLEOTIDE SEQUENCE [LARGE SCALE GENOMIC DNA]</scope>
    <source>
        <strain evidence="2">DSM 5477 / BU-1</strain>
    </source>
</reference>
<keyword evidence="2" id="KW-1185">Reference proteome</keyword>
<dbReference type="Pfam" id="PF03695">
    <property type="entry name" value="UPF0149"/>
    <property type="match status" value="1"/>
</dbReference>
<dbReference type="AlphaFoldDB" id="B4SAP7"/>
<name>B4SAP7_PELPB</name>
<dbReference type="SUPFAM" id="SSF103642">
    <property type="entry name" value="Sec-C motif"/>
    <property type="match status" value="1"/>
</dbReference>
<dbReference type="EMBL" id="CP001110">
    <property type="protein sequence ID" value="ACF42416.1"/>
    <property type="molecule type" value="Genomic_DNA"/>
</dbReference>
<dbReference type="RefSeq" id="WP_012506914.1">
    <property type="nucleotide sequence ID" value="NC_011060.1"/>
</dbReference>
<evidence type="ECO:0000313" key="1">
    <source>
        <dbReference type="EMBL" id="ACF42416.1"/>
    </source>
</evidence>
<dbReference type="InterPro" id="IPR036255">
    <property type="entry name" value="YgfB-like_sf"/>
</dbReference>
<dbReference type="Gene3D" id="3.10.450.50">
    <property type="match status" value="1"/>
</dbReference>
<dbReference type="OrthoDB" id="570299at2"/>
<proteinExistence type="predicted"/>
<dbReference type="eggNOG" id="COG3318">
    <property type="taxonomic scope" value="Bacteria"/>
</dbReference>
<dbReference type="Gene3D" id="1.20.120.740">
    <property type="entry name" value="YgfB uncharacterised protein family UPF0149, PF03695"/>
    <property type="match status" value="1"/>
</dbReference>
<evidence type="ECO:0000313" key="2">
    <source>
        <dbReference type="Proteomes" id="UP000002724"/>
    </source>
</evidence>
<dbReference type="NCBIfam" id="TIGR02292">
    <property type="entry name" value="ygfB_yecA"/>
    <property type="match status" value="1"/>
</dbReference>
<dbReference type="KEGG" id="pph:Ppha_0060"/>
<dbReference type="HOGENOM" id="CLU_078487_1_1_10"/>
<organism evidence="1 2">
    <name type="scientific">Pelodictyon phaeoclathratiforme (strain DSM 5477 / BU-1)</name>
    <dbReference type="NCBI Taxonomy" id="324925"/>
    <lineage>
        <taxon>Bacteria</taxon>
        <taxon>Pseudomonadati</taxon>
        <taxon>Chlorobiota</taxon>
        <taxon>Chlorobiia</taxon>
        <taxon>Chlorobiales</taxon>
        <taxon>Chlorobiaceae</taxon>
        <taxon>Chlorobium/Pelodictyon group</taxon>
        <taxon>Pelodictyon</taxon>
    </lineage>
</organism>
<gene>
    <name evidence="1" type="ordered locus">Ppha_0060</name>
</gene>
<dbReference type="InterPro" id="IPR011978">
    <property type="entry name" value="YgfB-like"/>
</dbReference>
<accession>B4SAP7</accession>
<dbReference type="Pfam" id="PF02810">
    <property type="entry name" value="SEC-C"/>
    <property type="match status" value="1"/>
</dbReference>
<dbReference type="InterPro" id="IPR004027">
    <property type="entry name" value="SEC_C_motif"/>
</dbReference>
<sequence length="237" mass="26263">MMTQNQLSDNGSIQISDSELDELQNFLMSDALPGGAMSLDTLDGFFTALVIGPVTVLPSAWLPLVWDMSGGGEEPEFESQEQAQRIVELLMKLMNSIVELLSKYPDYYEPLPDTYSYESEVVRDSLIKLWAMGFMIGVSYNEADWEPLLSDEAASVLLSAIAMLGIRPHDAVPLPTKKFREIWENVPDCVLALNEFWRPFRLGEIISARGMAGAGRIGRNDPCPCGSGKKFKKCCGK</sequence>